<dbReference type="InterPro" id="IPR011990">
    <property type="entry name" value="TPR-like_helical_dom_sf"/>
</dbReference>
<comment type="similarity">
    <text evidence="1">Belongs to the sel-1 family.</text>
</comment>
<dbReference type="PANTHER" id="PTHR11102">
    <property type="entry name" value="SEL-1-LIKE PROTEIN"/>
    <property type="match status" value="1"/>
</dbReference>
<proteinExistence type="inferred from homology"/>
<dbReference type="AlphaFoldDB" id="A0A0C9M598"/>
<dbReference type="Proteomes" id="UP000053815">
    <property type="component" value="Unassembled WGS sequence"/>
</dbReference>
<dbReference type="Gene3D" id="1.25.40.10">
    <property type="entry name" value="Tetratricopeptide repeat domain"/>
    <property type="match status" value="2"/>
</dbReference>
<evidence type="ECO:0000313" key="2">
    <source>
        <dbReference type="EMBL" id="GAN01624.1"/>
    </source>
</evidence>
<evidence type="ECO:0000256" key="1">
    <source>
        <dbReference type="ARBA" id="ARBA00038101"/>
    </source>
</evidence>
<dbReference type="Pfam" id="PF08238">
    <property type="entry name" value="Sel1"/>
    <property type="match status" value="6"/>
</dbReference>
<dbReference type="InterPro" id="IPR050767">
    <property type="entry name" value="Sel1_AlgK"/>
</dbReference>
<gene>
    <name evidence="2" type="ORF">MAM1_0010d01058</name>
</gene>
<evidence type="ECO:0000313" key="3">
    <source>
        <dbReference type="Proteomes" id="UP000053815"/>
    </source>
</evidence>
<dbReference type="SMART" id="SM00671">
    <property type="entry name" value="SEL1"/>
    <property type="match status" value="6"/>
</dbReference>
<dbReference type="OrthoDB" id="2425131at2759"/>
<dbReference type="PANTHER" id="PTHR11102:SF161">
    <property type="match status" value="1"/>
</dbReference>
<dbReference type="InterPro" id="IPR006597">
    <property type="entry name" value="Sel1-like"/>
</dbReference>
<dbReference type="EMBL" id="DF836299">
    <property type="protein sequence ID" value="GAN01624.1"/>
    <property type="molecule type" value="Genomic_DNA"/>
</dbReference>
<dbReference type="STRING" id="91626.A0A0C9M598"/>
<dbReference type="SUPFAM" id="SSF81901">
    <property type="entry name" value="HCP-like"/>
    <property type="match status" value="2"/>
</dbReference>
<sequence>MSNKRVLLRLGAVSVPKTRYTVAMPKRHYASRPKKLEASMGGIFEPFLNDKIDKKLIKEEEPISAQELLRKVSVKGEQTHTPTNTWYFGRCNLIFVSTDLLPDDDVLKLSLEHKQTTLPIERQKELTSAVLDLVKNEKHDAEQILKLVDNKETELTAFANILLRSSKYGAPLALELYKYAMDKGDDRGAFSYANMVYRGYNGTPKNEDEGIRIMSQLAQKGHPYAQMNLAAILMRTQPDRVSAAIKLYELAGQAGLDSAYSELGRMYRLGYGVHQDHKKAIDYFTKGAQSGNPQCNFMLGVYCSSGLGNDEREPDQKKAFKHFQKAAVKGMAEAQYNVGLRFLKGHGVEANSFNAAEFFRMAAVQGFQLAQVNLAGMYSEGRGVKSDLDEARAWLEKAASQGGSIGKDAQKRIEQLDEIQGKKRDKCNIM</sequence>
<name>A0A0C9M598_9FUNG</name>
<reference evidence="2" key="1">
    <citation type="submission" date="2014-09" db="EMBL/GenBank/DDBJ databases">
        <title>Draft genome sequence of an oleaginous Mucoromycotina fungus Mucor ambiguus NBRC6742.</title>
        <authorList>
            <person name="Takeda I."/>
            <person name="Yamane N."/>
            <person name="Morita T."/>
            <person name="Tamano K."/>
            <person name="Machida M."/>
            <person name="Baker S."/>
            <person name="Koike H."/>
        </authorList>
    </citation>
    <scope>NUCLEOTIDE SEQUENCE</scope>
    <source>
        <strain evidence="2">NBRC 6742</strain>
    </source>
</reference>
<accession>A0A0C9M598</accession>
<protein>
    <submittedName>
        <fullName evidence="2">Sel1 domain-containing protein</fullName>
    </submittedName>
</protein>
<organism evidence="2">
    <name type="scientific">Mucor ambiguus</name>
    <dbReference type="NCBI Taxonomy" id="91626"/>
    <lineage>
        <taxon>Eukaryota</taxon>
        <taxon>Fungi</taxon>
        <taxon>Fungi incertae sedis</taxon>
        <taxon>Mucoromycota</taxon>
        <taxon>Mucoromycotina</taxon>
        <taxon>Mucoromycetes</taxon>
        <taxon>Mucorales</taxon>
        <taxon>Mucorineae</taxon>
        <taxon>Mucoraceae</taxon>
        <taxon>Mucor</taxon>
    </lineage>
</organism>
<keyword evidence="3" id="KW-1185">Reference proteome</keyword>